<sequence>MTEGKGESASDIFLISKLSDIEQPFKWHSLKIPGLEKIEPRVGHAIVSLKNGELLMIGGGNHNGPLQEMYAINLQPSITNVEESEERVKEHPAKTDFPARYEFSCAKDSSNNVWIFGGADVKSTMNEVFMINSENIVEVVPHEEECEAQVARPSSRTQGNNSALVDWKGKQYMAVFAGGLKGEQAVEDRNLYLFDINEYVWEVVKVNTEEKVIASFPFACQPPAVQGQVMTAIGSKILVHGGINGLSLYGGMHWIDLEKVNEDLTRNWIDLEVEMLNQTKPAPRAAHGIAKASDVNKGSSVVYIFGGLGEKGALNDLWSFNIESKTWTQILPKDGEDEDCKQMVKPEPRLDFAMCCVGLQDEDSDQLTLFLIIHGGMNPQGEIFKDMWVMKIGAVA</sequence>
<evidence type="ECO:0000256" key="3">
    <source>
        <dbReference type="ARBA" id="ARBA00037224"/>
    </source>
</evidence>
<evidence type="ECO:0000256" key="4">
    <source>
        <dbReference type="ARBA" id="ARBA00039295"/>
    </source>
</evidence>
<evidence type="ECO:0000256" key="1">
    <source>
        <dbReference type="ARBA" id="ARBA00022441"/>
    </source>
</evidence>
<dbReference type="Gene3D" id="2.120.10.80">
    <property type="entry name" value="Kelch-type beta propeller"/>
    <property type="match status" value="2"/>
</dbReference>
<gene>
    <name evidence="5" type="ORF">ODALV1_LOCUS15918</name>
</gene>
<keyword evidence="2" id="KW-0677">Repeat</keyword>
<accession>A0ABP1R0G8</accession>
<reference evidence="5 6" key="1">
    <citation type="submission" date="2024-08" db="EMBL/GenBank/DDBJ databases">
        <authorList>
            <person name="Cucini C."/>
            <person name="Frati F."/>
        </authorList>
    </citation>
    <scope>NUCLEOTIDE SEQUENCE [LARGE SCALE GENOMIC DNA]</scope>
</reference>
<evidence type="ECO:0000313" key="6">
    <source>
        <dbReference type="Proteomes" id="UP001642540"/>
    </source>
</evidence>
<dbReference type="SUPFAM" id="SSF50965">
    <property type="entry name" value="Galactose oxidase, central domain"/>
    <property type="match status" value="2"/>
</dbReference>
<dbReference type="EMBL" id="CAXLJM020000049">
    <property type="protein sequence ID" value="CAL8113115.1"/>
    <property type="molecule type" value="Genomic_DNA"/>
</dbReference>
<comment type="function">
    <text evidence="3">Rab9 effector required for endosome to trans-Golgi network (TGN) transport.</text>
</comment>
<keyword evidence="6" id="KW-1185">Reference proteome</keyword>
<dbReference type="InterPro" id="IPR015915">
    <property type="entry name" value="Kelch-typ_b-propeller"/>
</dbReference>
<name>A0ABP1R0G8_9HEXA</name>
<dbReference type="Pfam" id="PF24681">
    <property type="entry name" value="Kelch_KLHDC2_KLHL20_DRC7"/>
    <property type="match status" value="1"/>
</dbReference>
<organism evidence="5 6">
    <name type="scientific">Orchesella dallaii</name>
    <dbReference type="NCBI Taxonomy" id="48710"/>
    <lineage>
        <taxon>Eukaryota</taxon>
        <taxon>Metazoa</taxon>
        <taxon>Ecdysozoa</taxon>
        <taxon>Arthropoda</taxon>
        <taxon>Hexapoda</taxon>
        <taxon>Collembola</taxon>
        <taxon>Entomobryomorpha</taxon>
        <taxon>Entomobryoidea</taxon>
        <taxon>Orchesellidae</taxon>
        <taxon>Orchesellinae</taxon>
        <taxon>Orchesella</taxon>
    </lineage>
</organism>
<dbReference type="Proteomes" id="UP001642540">
    <property type="component" value="Unassembled WGS sequence"/>
</dbReference>
<evidence type="ECO:0000313" key="5">
    <source>
        <dbReference type="EMBL" id="CAL8113115.1"/>
    </source>
</evidence>
<dbReference type="PANTHER" id="PTHR46647:SF1">
    <property type="entry name" value="RAB9 EFFECTOR PROTEIN WITH KELCH MOTIFS"/>
    <property type="match status" value="1"/>
</dbReference>
<keyword evidence="1" id="KW-0880">Kelch repeat</keyword>
<evidence type="ECO:0000256" key="2">
    <source>
        <dbReference type="ARBA" id="ARBA00022737"/>
    </source>
</evidence>
<comment type="caution">
    <text evidence="5">The sequence shown here is derived from an EMBL/GenBank/DDBJ whole genome shotgun (WGS) entry which is preliminary data.</text>
</comment>
<dbReference type="InterPro" id="IPR052124">
    <property type="entry name" value="Rab9_kelch_effector"/>
</dbReference>
<dbReference type="PANTHER" id="PTHR46647">
    <property type="entry name" value="RAB9 EFFECTOR PROTEIN WITH KELCH MOTIFS"/>
    <property type="match status" value="1"/>
</dbReference>
<protein>
    <recommendedName>
        <fullName evidence="4">Rab9 effector protein with kelch motifs</fullName>
    </recommendedName>
</protein>
<proteinExistence type="predicted"/>
<dbReference type="InterPro" id="IPR011043">
    <property type="entry name" value="Gal_Oxase/kelch_b-propeller"/>
</dbReference>